<evidence type="ECO:0000256" key="2">
    <source>
        <dbReference type="ARBA" id="ARBA00022617"/>
    </source>
</evidence>
<organism evidence="8 9">
    <name type="scientific">Alicyclobacillus cycloheptanicus</name>
    <dbReference type="NCBI Taxonomy" id="1457"/>
    <lineage>
        <taxon>Bacteria</taxon>
        <taxon>Bacillati</taxon>
        <taxon>Bacillota</taxon>
        <taxon>Bacilli</taxon>
        <taxon>Bacillales</taxon>
        <taxon>Alicyclobacillaceae</taxon>
        <taxon>Alicyclobacillus</taxon>
    </lineage>
</organism>
<dbReference type="Pfam" id="PF13442">
    <property type="entry name" value="Cytochrome_CBB3"/>
    <property type="match status" value="1"/>
</dbReference>
<dbReference type="PROSITE" id="PS51257">
    <property type="entry name" value="PROKAR_LIPOPROTEIN"/>
    <property type="match status" value="1"/>
</dbReference>
<dbReference type="PANTHER" id="PTHR37823:SF4">
    <property type="entry name" value="MENAQUINOL-CYTOCHROME C REDUCTASE CYTOCHROME B_C SUBUNIT"/>
    <property type="match status" value="1"/>
</dbReference>
<evidence type="ECO:0000256" key="5">
    <source>
        <dbReference type="ARBA" id="ARBA00023004"/>
    </source>
</evidence>
<keyword evidence="9" id="KW-1185">Reference proteome</keyword>
<dbReference type="SUPFAM" id="SSF46626">
    <property type="entry name" value="Cytochrome c"/>
    <property type="match status" value="1"/>
</dbReference>
<keyword evidence="4" id="KW-0249">Electron transport</keyword>
<keyword evidence="3 6" id="KW-0479">Metal-binding</keyword>
<dbReference type="InterPro" id="IPR036909">
    <property type="entry name" value="Cyt_c-like_dom_sf"/>
</dbReference>
<gene>
    <name evidence="8" type="ORF">J2S03_001408</name>
</gene>
<proteinExistence type="predicted"/>
<sequence>MRFTRTSWVMGIGTIAVLMGLSGCGKQQTILQKDAVKYPEAVRLYQQGCNTCHGDNLQGGIGPNLQHVGSQLTEAQIRHRIEVGSGPMPAYGAPGDAIYTPSQIQALTQWLSAQK</sequence>
<dbReference type="PROSITE" id="PS51007">
    <property type="entry name" value="CYTC"/>
    <property type="match status" value="1"/>
</dbReference>
<dbReference type="EMBL" id="JAUSTP010000008">
    <property type="protein sequence ID" value="MDQ0189576.1"/>
    <property type="molecule type" value="Genomic_DNA"/>
</dbReference>
<dbReference type="InterPro" id="IPR051811">
    <property type="entry name" value="Cytochrome_c550/c551-like"/>
</dbReference>
<evidence type="ECO:0000313" key="8">
    <source>
        <dbReference type="EMBL" id="MDQ0189576.1"/>
    </source>
</evidence>
<accession>A0ABT9XGZ1</accession>
<dbReference type="RefSeq" id="WP_274456376.1">
    <property type="nucleotide sequence ID" value="NZ_CP067097.1"/>
</dbReference>
<dbReference type="Gene3D" id="1.10.760.10">
    <property type="entry name" value="Cytochrome c-like domain"/>
    <property type="match status" value="1"/>
</dbReference>
<protein>
    <submittedName>
        <fullName evidence="8">Cytochrome c551</fullName>
    </submittedName>
</protein>
<evidence type="ECO:0000256" key="6">
    <source>
        <dbReference type="PROSITE-ProRule" id="PRU00433"/>
    </source>
</evidence>
<dbReference type="PANTHER" id="PTHR37823">
    <property type="entry name" value="CYTOCHROME C-553-LIKE"/>
    <property type="match status" value="1"/>
</dbReference>
<evidence type="ECO:0000256" key="1">
    <source>
        <dbReference type="ARBA" id="ARBA00022448"/>
    </source>
</evidence>
<feature type="domain" description="Cytochrome c" evidence="7">
    <location>
        <begin position="33"/>
        <end position="115"/>
    </location>
</feature>
<reference evidence="8 9" key="1">
    <citation type="submission" date="2023-07" db="EMBL/GenBank/DDBJ databases">
        <title>Genomic Encyclopedia of Type Strains, Phase IV (KMG-IV): sequencing the most valuable type-strain genomes for metagenomic binning, comparative biology and taxonomic classification.</title>
        <authorList>
            <person name="Goeker M."/>
        </authorList>
    </citation>
    <scope>NUCLEOTIDE SEQUENCE [LARGE SCALE GENOMIC DNA]</scope>
    <source>
        <strain evidence="8 9">DSM 4006</strain>
    </source>
</reference>
<keyword evidence="2 6" id="KW-0349">Heme</keyword>
<evidence type="ECO:0000259" key="7">
    <source>
        <dbReference type="PROSITE" id="PS51007"/>
    </source>
</evidence>
<evidence type="ECO:0000313" key="9">
    <source>
        <dbReference type="Proteomes" id="UP001232973"/>
    </source>
</evidence>
<comment type="caution">
    <text evidence="8">The sequence shown here is derived from an EMBL/GenBank/DDBJ whole genome shotgun (WGS) entry which is preliminary data.</text>
</comment>
<keyword evidence="5 6" id="KW-0408">Iron</keyword>
<keyword evidence="1" id="KW-0813">Transport</keyword>
<dbReference type="InterPro" id="IPR009056">
    <property type="entry name" value="Cyt_c-like_dom"/>
</dbReference>
<dbReference type="Proteomes" id="UP001232973">
    <property type="component" value="Unassembled WGS sequence"/>
</dbReference>
<evidence type="ECO:0000256" key="3">
    <source>
        <dbReference type="ARBA" id="ARBA00022723"/>
    </source>
</evidence>
<evidence type="ECO:0000256" key="4">
    <source>
        <dbReference type="ARBA" id="ARBA00022982"/>
    </source>
</evidence>
<name>A0ABT9XGZ1_9BACL</name>